<dbReference type="Pfam" id="PF18050">
    <property type="entry name" value="Cyclophil_like2"/>
    <property type="match status" value="1"/>
</dbReference>
<organism evidence="2 3">
    <name type="scientific">Comamonas piscis</name>
    <dbReference type="NCBI Taxonomy" id="1562974"/>
    <lineage>
        <taxon>Bacteria</taxon>
        <taxon>Pseudomonadati</taxon>
        <taxon>Pseudomonadota</taxon>
        <taxon>Betaproteobacteria</taxon>
        <taxon>Burkholderiales</taxon>
        <taxon>Comamonadaceae</taxon>
        <taxon>Comamonas</taxon>
    </lineage>
</organism>
<evidence type="ECO:0000313" key="2">
    <source>
        <dbReference type="EMBL" id="QMV75736.1"/>
    </source>
</evidence>
<dbReference type="AlphaFoldDB" id="A0A7G5EP11"/>
<keyword evidence="3" id="KW-1185">Reference proteome</keyword>
<dbReference type="SUPFAM" id="SSF50891">
    <property type="entry name" value="Cyclophilin-like"/>
    <property type="match status" value="1"/>
</dbReference>
<dbReference type="EMBL" id="CP058554">
    <property type="protein sequence ID" value="QMV75736.1"/>
    <property type="molecule type" value="Genomic_DNA"/>
</dbReference>
<name>A0A7G5EP11_9BURK</name>
<dbReference type="KEGG" id="cpis:HS961_11375"/>
<evidence type="ECO:0000259" key="1">
    <source>
        <dbReference type="Pfam" id="PF18050"/>
    </source>
</evidence>
<dbReference type="InterPro" id="IPR029000">
    <property type="entry name" value="Cyclophilin-like_dom_sf"/>
</dbReference>
<dbReference type="Proteomes" id="UP000515240">
    <property type="component" value="Chromosome"/>
</dbReference>
<dbReference type="Gene3D" id="2.40.100.20">
    <property type="match status" value="1"/>
</dbReference>
<gene>
    <name evidence="2" type="ORF">HS961_11375</name>
</gene>
<proteinExistence type="predicted"/>
<feature type="domain" description="Cyclophilin-like" evidence="1">
    <location>
        <begin position="26"/>
        <end position="131"/>
    </location>
</feature>
<protein>
    <recommendedName>
        <fullName evidence="1">Cyclophilin-like domain-containing protein</fullName>
    </recommendedName>
</protein>
<evidence type="ECO:0000313" key="3">
    <source>
        <dbReference type="Proteomes" id="UP000515240"/>
    </source>
</evidence>
<reference evidence="2 3" key="1">
    <citation type="journal article" date="2020" name="G3 (Bethesda)">
        <title>CeMbio - The Caenorhabditis elegans Microbiome Resource.</title>
        <authorList>
            <person name="Dirksen P."/>
            <person name="Assie A."/>
            <person name="Zimmermann J."/>
            <person name="Zhang F."/>
            <person name="Tietje A.M."/>
            <person name="Marsh S.A."/>
            <person name="Felix M.A."/>
            <person name="Shapira M."/>
            <person name="Kaleta C."/>
            <person name="Schulenburg H."/>
            <person name="Samuel B."/>
        </authorList>
    </citation>
    <scope>NUCLEOTIDE SEQUENCE [LARGE SCALE GENOMIC DNA]</scope>
    <source>
        <strain evidence="2 3">BIGb0172</strain>
    </source>
</reference>
<accession>A0A7G5EP11</accession>
<dbReference type="InterPro" id="IPR041183">
    <property type="entry name" value="Cyclophilin-like"/>
</dbReference>
<sequence>MALAAILPMTVMAADAKASSGIKVKITAGGKVLTATFQDNATSRALTALFPLTVPMMDLYSRELVYRFTQPLPAEQKTTSGYDIGDIVYWAPRHSFVIMYAQNGERISDLQKVGRIDSGVEKLANVGNIPVLFELMPP</sequence>